<name>A0AAN6RNU0_9PEZI</name>
<evidence type="ECO:0000259" key="3">
    <source>
        <dbReference type="Pfam" id="PF23584"/>
    </source>
</evidence>
<evidence type="ECO:0000313" key="5">
    <source>
        <dbReference type="Proteomes" id="UP001303889"/>
    </source>
</evidence>
<keyword evidence="5" id="KW-1185">Reference proteome</keyword>
<dbReference type="Proteomes" id="UP001303889">
    <property type="component" value="Unassembled WGS sequence"/>
</dbReference>
<comment type="caution">
    <text evidence="4">The sequence shown here is derived from an EMBL/GenBank/DDBJ whole genome shotgun (WGS) entry which is preliminary data.</text>
</comment>
<keyword evidence="1" id="KW-1133">Transmembrane helix</keyword>
<feature type="chain" id="PRO_5043029959" description="DUF7136 domain-containing protein" evidence="2">
    <location>
        <begin position="24"/>
        <end position="227"/>
    </location>
</feature>
<keyword evidence="1" id="KW-0472">Membrane</keyword>
<evidence type="ECO:0000256" key="1">
    <source>
        <dbReference type="SAM" id="Phobius"/>
    </source>
</evidence>
<feature type="domain" description="DUF7136" evidence="3">
    <location>
        <begin position="29"/>
        <end position="107"/>
    </location>
</feature>
<organism evidence="4 5">
    <name type="scientific">Staphylotrichum tortipilum</name>
    <dbReference type="NCBI Taxonomy" id="2831512"/>
    <lineage>
        <taxon>Eukaryota</taxon>
        <taxon>Fungi</taxon>
        <taxon>Dikarya</taxon>
        <taxon>Ascomycota</taxon>
        <taxon>Pezizomycotina</taxon>
        <taxon>Sordariomycetes</taxon>
        <taxon>Sordariomycetidae</taxon>
        <taxon>Sordariales</taxon>
        <taxon>Chaetomiaceae</taxon>
        <taxon>Staphylotrichum</taxon>
    </lineage>
</organism>
<evidence type="ECO:0000313" key="4">
    <source>
        <dbReference type="EMBL" id="KAK3896928.1"/>
    </source>
</evidence>
<proteinExistence type="predicted"/>
<accession>A0AAN6RNU0</accession>
<gene>
    <name evidence="4" type="ORF">C8A05DRAFT_39523</name>
</gene>
<keyword evidence="1" id="KW-0812">Transmembrane</keyword>
<dbReference type="AlphaFoldDB" id="A0AAN6RNU0"/>
<dbReference type="Pfam" id="PF23584">
    <property type="entry name" value="DUF7136"/>
    <property type="match status" value="1"/>
</dbReference>
<keyword evidence="2" id="KW-0732">Signal</keyword>
<reference evidence="4" key="1">
    <citation type="journal article" date="2023" name="Mol. Phylogenet. Evol.">
        <title>Genome-scale phylogeny and comparative genomics of the fungal order Sordariales.</title>
        <authorList>
            <person name="Hensen N."/>
            <person name="Bonometti L."/>
            <person name="Westerberg I."/>
            <person name="Brannstrom I.O."/>
            <person name="Guillou S."/>
            <person name="Cros-Aarteil S."/>
            <person name="Calhoun S."/>
            <person name="Haridas S."/>
            <person name="Kuo A."/>
            <person name="Mondo S."/>
            <person name="Pangilinan J."/>
            <person name="Riley R."/>
            <person name="LaButti K."/>
            <person name="Andreopoulos B."/>
            <person name="Lipzen A."/>
            <person name="Chen C."/>
            <person name="Yan M."/>
            <person name="Daum C."/>
            <person name="Ng V."/>
            <person name="Clum A."/>
            <person name="Steindorff A."/>
            <person name="Ohm R.A."/>
            <person name="Martin F."/>
            <person name="Silar P."/>
            <person name="Natvig D.O."/>
            <person name="Lalanne C."/>
            <person name="Gautier V."/>
            <person name="Ament-Velasquez S.L."/>
            <person name="Kruys A."/>
            <person name="Hutchinson M.I."/>
            <person name="Powell A.J."/>
            <person name="Barry K."/>
            <person name="Miller A.N."/>
            <person name="Grigoriev I.V."/>
            <person name="Debuchy R."/>
            <person name="Gladieux P."/>
            <person name="Hiltunen Thoren M."/>
            <person name="Johannesson H."/>
        </authorList>
    </citation>
    <scope>NUCLEOTIDE SEQUENCE</scope>
    <source>
        <strain evidence="4">CBS 103.79</strain>
    </source>
</reference>
<feature type="transmembrane region" description="Helical" evidence="1">
    <location>
        <begin position="203"/>
        <end position="226"/>
    </location>
</feature>
<evidence type="ECO:0000256" key="2">
    <source>
        <dbReference type="SAM" id="SignalP"/>
    </source>
</evidence>
<feature type="signal peptide" evidence="2">
    <location>
        <begin position="1"/>
        <end position="23"/>
    </location>
</feature>
<dbReference type="InterPro" id="IPR055560">
    <property type="entry name" value="DUF7136"/>
</dbReference>
<sequence length="227" mass="23734">MRLSSQALWSLAALLPRLHVATAVDGAAAAGVLQVDLIFPQDGEVYAPTPDMPFVFVLQNADLAKYTYPNIYIRVMNRSDPELHTRDFHYEYKDLNWTSNEPNFSSDTAPSVAFTIKKGGKAIDIAKALANDKPCAGDAITVGDEVHTVSNPPAWAPSGKCVVANHTTHSACPATIDPARVCGRADPPASCPPPPSKSAAQRLAAAAAGPALLVAAVGALALLGVLA</sequence>
<dbReference type="EMBL" id="MU856338">
    <property type="protein sequence ID" value="KAK3896928.1"/>
    <property type="molecule type" value="Genomic_DNA"/>
</dbReference>
<protein>
    <recommendedName>
        <fullName evidence="3">DUF7136 domain-containing protein</fullName>
    </recommendedName>
</protein>
<reference evidence="4" key="2">
    <citation type="submission" date="2023-05" db="EMBL/GenBank/DDBJ databases">
        <authorList>
            <consortium name="Lawrence Berkeley National Laboratory"/>
            <person name="Steindorff A."/>
            <person name="Hensen N."/>
            <person name="Bonometti L."/>
            <person name="Westerberg I."/>
            <person name="Brannstrom I.O."/>
            <person name="Guillou S."/>
            <person name="Cros-Aarteil S."/>
            <person name="Calhoun S."/>
            <person name="Haridas S."/>
            <person name="Kuo A."/>
            <person name="Mondo S."/>
            <person name="Pangilinan J."/>
            <person name="Riley R."/>
            <person name="Labutti K."/>
            <person name="Andreopoulos B."/>
            <person name="Lipzen A."/>
            <person name="Chen C."/>
            <person name="Yanf M."/>
            <person name="Daum C."/>
            <person name="Ng V."/>
            <person name="Clum A."/>
            <person name="Ohm R."/>
            <person name="Martin F."/>
            <person name="Silar P."/>
            <person name="Natvig D."/>
            <person name="Lalanne C."/>
            <person name="Gautier V."/>
            <person name="Ament-Velasquez S.L."/>
            <person name="Kruys A."/>
            <person name="Hutchinson M.I."/>
            <person name="Powell A.J."/>
            <person name="Barry K."/>
            <person name="Miller A.N."/>
            <person name="Grigoriev I.V."/>
            <person name="Debuchy R."/>
            <person name="Gladieux P."/>
            <person name="Thoren M.H."/>
            <person name="Johannesson H."/>
        </authorList>
    </citation>
    <scope>NUCLEOTIDE SEQUENCE</scope>
    <source>
        <strain evidence="4">CBS 103.79</strain>
    </source>
</reference>